<keyword evidence="1" id="KW-0812">Transmembrane</keyword>
<feature type="transmembrane region" description="Helical" evidence="1">
    <location>
        <begin position="205"/>
        <end position="226"/>
    </location>
</feature>
<protein>
    <submittedName>
        <fullName evidence="2">Uncharacterized protein</fullName>
    </submittedName>
</protein>
<keyword evidence="1" id="KW-0472">Membrane</keyword>
<sequence>MAIEVGQSIPICLVLSSVGGIIEVFATAILAYQDAQERQAGERWSTFKARVALAANVTLQVLSSVVGNLFAPWFGPVSIVGPTFLVAQLVANMAVFGSFLGLESFTKDMNVGTYVVVTAAVMLPVVGPAAQDGQDIVDLLITWWAQTWGAFNVFCMSASCVLLVTLDIQKLRESRRIALLLAARASAFTVNLTVSRIFILGPTTPVLIVALVLKISSGAIITHALVVQATAVEQAVFVPLNASALIIVNACSGLIIWEDWKVVASWVGYVCVFVQLVLGNYLLLGDLETLRSDNSKYGAAKSVKMVLKPERRYSPCIALAEDGAMGLGEGKTNFMEGGAIAGPSCTEVRTNHLSVVAEESKSPDKRYVEFIDHQVKEETLKSPSSLSREPRGRSTRKQAWSVVYGLDNTEGRGKIRQRSIFARDDNAASELASLRQIL</sequence>
<evidence type="ECO:0000256" key="1">
    <source>
        <dbReference type="SAM" id="Phobius"/>
    </source>
</evidence>
<name>A0A7S4K4L9_9STRA</name>
<feature type="transmembrane region" description="Helical" evidence="1">
    <location>
        <begin position="263"/>
        <end position="284"/>
    </location>
</feature>
<gene>
    <name evidence="2" type="ORF">OAUR00152_LOCUS39084</name>
</gene>
<feature type="transmembrane region" description="Helical" evidence="1">
    <location>
        <begin position="6"/>
        <end position="32"/>
    </location>
</feature>
<feature type="transmembrane region" description="Helical" evidence="1">
    <location>
        <begin position="143"/>
        <end position="166"/>
    </location>
</feature>
<reference evidence="2" key="1">
    <citation type="submission" date="2021-01" db="EMBL/GenBank/DDBJ databases">
        <authorList>
            <person name="Corre E."/>
            <person name="Pelletier E."/>
            <person name="Niang G."/>
            <person name="Scheremetjew M."/>
            <person name="Finn R."/>
            <person name="Kale V."/>
            <person name="Holt S."/>
            <person name="Cochrane G."/>
            <person name="Meng A."/>
            <person name="Brown T."/>
            <person name="Cohen L."/>
        </authorList>
    </citation>
    <scope>NUCLEOTIDE SEQUENCE</scope>
    <source>
        <strain evidence="2">Isolate 1302-5</strain>
    </source>
</reference>
<proteinExistence type="predicted"/>
<feature type="transmembrane region" description="Helical" evidence="1">
    <location>
        <begin position="178"/>
        <end position="199"/>
    </location>
</feature>
<organism evidence="2">
    <name type="scientific">Odontella aurita</name>
    <dbReference type="NCBI Taxonomy" id="265563"/>
    <lineage>
        <taxon>Eukaryota</taxon>
        <taxon>Sar</taxon>
        <taxon>Stramenopiles</taxon>
        <taxon>Ochrophyta</taxon>
        <taxon>Bacillariophyta</taxon>
        <taxon>Mediophyceae</taxon>
        <taxon>Biddulphiophycidae</taxon>
        <taxon>Eupodiscales</taxon>
        <taxon>Odontellaceae</taxon>
        <taxon>Odontella</taxon>
    </lineage>
</organism>
<dbReference type="EMBL" id="HBKQ01057179">
    <property type="protein sequence ID" value="CAE2283650.1"/>
    <property type="molecule type" value="Transcribed_RNA"/>
</dbReference>
<keyword evidence="1" id="KW-1133">Transmembrane helix</keyword>
<dbReference type="AlphaFoldDB" id="A0A7S4K4L9"/>
<feature type="transmembrane region" description="Helical" evidence="1">
    <location>
        <begin position="79"/>
        <end position="99"/>
    </location>
</feature>
<feature type="transmembrane region" description="Helical" evidence="1">
    <location>
        <begin position="238"/>
        <end position="257"/>
    </location>
</feature>
<evidence type="ECO:0000313" key="2">
    <source>
        <dbReference type="EMBL" id="CAE2283650.1"/>
    </source>
</evidence>
<accession>A0A7S4K4L9</accession>
<feature type="transmembrane region" description="Helical" evidence="1">
    <location>
        <begin position="53"/>
        <end position="73"/>
    </location>
</feature>
<feature type="transmembrane region" description="Helical" evidence="1">
    <location>
        <begin position="111"/>
        <end position="131"/>
    </location>
</feature>